<evidence type="ECO:0000256" key="7">
    <source>
        <dbReference type="ARBA" id="ARBA00022679"/>
    </source>
</evidence>
<reference evidence="12 13" key="1">
    <citation type="submission" date="2013-07" db="EMBL/GenBank/DDBJ databases">
        <authorList>
            <consortium name="DOE Joint Genome Institute"/>
            <person name="Reeve W."/>
            <person name="Huntemann M."/>
            <person name="Han J."/>
            <person name="Chen A."/>
            <person name="Kyrpides N."/>
            <person name="Mavromatis K."/>
            <person name="Markowitz V."/>
            <person name="Palaniappan K."/>
            <person name="Ivanova N."/>
            <person name="Schaumberg A."/>
            <person name="Pati A."/>
            <person name="Liolios K."/>
            <person name="Nordberg H.P."/>
            <person name="Cantor M.N."/>
            <person name="Hua S.X."/>
            <person name="Woyke T."/>
        </authorList>
    </citation>
    <scope>NUCLEOTIDE SEQUENCE [LARGE SCALE GENOMIC DNA]</scope>
    <source>
        <strain evidence="12 13">DSM 43889</strain>
    </source>
</reference>
<comment type="similarity">
    <text evidence="2">Belongs to the methyltransferase superfamily. L-isoaspartyl/D-aspartyl protein methyltransferase family.</text>
</comment>
<proteinExistence type="inferred from homology"/>
<evidence type="ECO:0000256" key="8">
    <source>
        <dbReference type="ARBA" id="ARBA00022691"/>
    </source>
</evidence>
<name>A0ABT1JFR0_ACTCY</name>
<dbReference type="Proteomes" id="UP000791080">
    <property type="component" value="Unassembled WGS sequence"/>
</dbReference>
<dbReference type="EC" id="2.1.1.77" evidence="3"/>
<evidence type="ECO:0000256" key="11">
    <source>
        <dbReference type="ARBA" id="ARBA00031350"/>
    </source>
</evidence>
<comment type="caution">
    <text evidence="12">The sequence shown here is derived from an EMBL/GenBank/DDBJ whole genome shotgun (WGS) entry which is preliminary data.</text>
</comment>
<keyword evidence="5" id="KW-0963">Cytoplasm</keyword>
<dbReference type="RefSeq" id="WP_162147307.1">
    <property type="nucleotide sequence ID" value="NZ_AUBJ02000001.1"/>
</dbReference>
<dbReference type="CDD" id="cd02440">
    <property type="entry name" value="AdoMet_MTases"/>
    <property type="match status" value="1"/>
</dbReference>
<evidence type="ECO:0000256" key="6">
    <source>
        <dbReference type="ARBA" id="ARBA00022603"/>
    </source>
</evidence>
<sequence>MRSNPLVIHRELTLLDVHPAQRVCEIGTGSGYSGALLSSLVGEDGRVVSVDIDPYLVQWARCAHHERGVRNVRCVVGDGRQGFAAEAPYDRLVAWCTPPHLPKAWVDQSQVGGVIVTPLPVARVPQVTVVAEILVDEERTPRVQRVLHGGYMETVSSPCDPDTPTRLVDWEYRLPSAAWISVGWRKEDNELRDGARGALDRLLARSSIRETVGEEDIDWGSWRTWAAATDDHYLTAVGWPSGGIAVGHSTPESIAVLRHDGTILADRRASPSLRIVRDWFRAWDRAGRPAVEEYEGTLHPQQEGWRLRLSR</sequence>
<dbReference type="EMBL" id="AUBJ02000001">
    <property type="protein sequence ID" value="MCP2331263.1"/>
    <property type="molecule type" value="Genomic_DNA"/>
</dbReference>
<evidence type="ECO:0000256" key="4">
    <source>
        <dbReference type="ARBA" id="ARBA00013346"/>
    </source>
</evidence>
<keyword evidence="6" id="KW-0489">Methyltransferase</keyword>
<dbReference type="InterPro" id="IPR029063">
    <property type="entry name" value="SAM-dependent_MTases_sf"/>
</dbReference>
<keyword evidence="13" id="KW-1185">Reference proteome</keyword>
<evidence type="ECO:0000256" key="5">
    <source>
        <dbReference type="ARBA" id="ARBA00022490"/>
    </source>
</evidence>
<evidence type="ECO:0000313" key="12">
    <source>
        <dbReference type="EMBL" id="MCP2331263.1"/>
    </source>
</evidence>
<dbReference type="Gene3D" id="3.40.50.150">
    <property type="entry name" value="Vaccinia Virus protein VP39"/>
    <property type="match status" value="1"/>
</dbReference>
<keyword evidence="7" id="KW-0808">Transferase</keyword>
<accession>A0ABT1JFR0</accession>
<reference evidence="12 13" key="2">
    <citation type="submission" date="2022-06" db="EMBL/GenBank/DDBJ databases">
        <title>Genomic Encyclopedia of Type Strains, Phase I: the one thousand microbial genomes (KMG-I) project.</title>
        <authorList>
            <person name="Kyrpides N."/>
        </authorList>
    </citation>
    <scope>NUCLEOTIDE SEQUENCE [LARGE SCALE GENOMIC DNA]</scope>
    <source>
        <strain evidence="12 13">DSM 43889</strain>
    </source>
</reference>
<keyword evidence="8" id="KW-0949">S-adenosyl-L-methionine</keyword>
<gene>
    <name evidence="12" type="ORF">G443_001533</name>
</gene>
<evidence type="ECO:0000256" key="1">
    <source>
        <dbReference type="ARBA" id="ARBA00004496"/>
    </source>
</evidence>
<dbReference type="SUPFAM" id="SSF53335">
    <property type="entry name" value="S-adenosyl-L-methionine-dependent methyltransferases"/>
    <property type="match status" value="1"/>
</dbReference>
<organism evidence="12 13">
    <name type="scientific">Actinoalloteichus caeruleus DSM 43889</name>
    <dbReference type="NCBI Taxonomy" id="1120930"/>
    <lineage>
        <taxon>Bacteria</taxon>
        <taxon>Bacillati</taxon>
        <taxon>Actinomycetota</taxon>
        <taxon>Actinomycetes</taxon>
        <taxon>Pseudonocardiales</taxon>
        <taxon>Pseudonocardiaceae</taxon>
        <taxon>Actinoalloteichus</taxon>
        <taxon>Actinoalloteichus cyanogriseus</taxon>
    </lineage>
</organism>
<dbReference type="PANTHER" id="PTHR11579">
    <property type="entry name" value="PROTEIN-L-ISOASPARTATE O-METHYLTRANSFERASE"/>
    <property type="match status" value="1"/>
</dbReference>
<evidence type="ECO:0000256" key="2">
    <source>
        <dbReference type="ARBA" id="ARBA00005369"/>
    </source>
</evidence>
<evidence type="ECO:0000256" key="10">
    <source>
        <dbReference type="ARBA" id="ARBA00031323"/>
    </source>
</evidence>
<evidence type="ECO:0000256" key="3">
    <source>
        <dbReference type="ARBA" id="ARBA00011890"/>
    </source>
</evidence>
<comment type="subcellular location">
    <subcellularLocation>
        <location evidence="1">Cytoplasm</location>
    </subcellularLocation>
</comment>
<dbReference type="Pfam" id="PF01135">
    <property type="entry name" value="PCMT"/>
    <property type="match status" value="1"/>
</dbReference>
<evidence type="ECO:0000313" key="13">
    <source>
        <dbReference type="Proteomes" id="UP000791080"/>
    </source>
</evidence>
<protein>
    <recommendedName>
        <fullName evidence="4">Protein-L-isoaspartate O-methyltransferase</fullName>
        <ecNumber evidence="3">2.1.1.77</ecNumber>
    </recommendedName>
    <alternativeName>
        <fullName evidence="11">L-isoaspartyl protein carboxyl methyltransferase</fullName>
    </alternativeName>
    <alternativeName>
        <fullName evidence="9">Protein L-isoaspartyl methyltransferase</fullName>
    </alternativeName>
    <alternativeName>
        <fullName evidence="10">Protein-beta-aspartate methyltransferase</fullName>
    </alternativeName>
</protein>
<dbReference type="PANTHER" id="PTHR11579:SF0">
    <property type="entry name" value="PROTEIN-L-ISOASPARTATE(D-ASPARTATE) O-METHYLTRANSFERASE"/>
    <property type="match status" value="1"/>
</dbReference>
<evidence type="ECO:0000256" key="9">
    <source>
        <dbReference type="ARBA" id="ARBA00030757"/>
    </source>
</evidence>
<dbReference type="InterPro" id="IPR000682">
    <property type="entry name" value="PCMT"/>
</dbReference>